<name>A0ABU5DVX9_9PROT</name>
<organism evidence="2 3">
    <name type="scientific">Dongia rigui</name>
    <dbReference type="NCBI Taxonomy" id="940149"/>
    <lineage>
        <taxon>Bacteria</taxon>
        <taxon>Pseudomonadati</taxon>
        <taxon>Pseudomonadota</taxon>
        <taxon>Alphaproteobacteria</taxon>
        <taxon>Rhodospirillales</taxon>
        <taxon>Dongiaceae</taxon>
        <taxon>Dongia</taxon>
    </lineage>
</organism>
<dbReference type="EMBL" id="JAXCLX010000001">
    <property type="protein sequence ID" value="MDY0871457.1"/>
    <property type="molecule type" value="Genomic_DNA"/>
</dbReference>
<evidence type="ECO:0000313" key="2">
    <source>
        <dbReference type="EMBL" id="MDY0871457.1"/>
    </source>
</evidence>
<evidence type="ECO:0000313" key="3">
    <source>
        <dbReference type="Proteomes" id="UP001271769"/>
    </source>
</evidence>
<keyword evidence="1" id="KW-0732">Signal</keyword>
<comment type="caution">
    <text evidence="2">The sequence shown here is derived from an EMBL/GenBank/DDBJ whole genome shotgun (WGS) entry which is preliminary data.</text>
</comment>
<protein>
    <submittedName>
        <fullName evidence="2">Uncharacterized protein</fullName>
    </submittedName>
</protein>
<feature type="signal peptide" evidence="1">
    <location>
        <begin position="1"/>
        <end position="22"/>
    </location>
</feature>
<evidence type="ECO:0000256" key="1">
    <source>
        <dbReference type="SAM" id="SignalP"/>
    </source>
</evidence>
<dbReference type="PROSITE" id="PS51257">
    <property type="entry name" value="PROKAR_LIPOPROTEIN"/>
    <property type="match status" value="1"/>
</dbReference>
<gene>
    <name evidence="2" type="ORF">SMD31_05970</name>
</gene>
<reference evidence="2 3" key="1">
    <citation type="journal article" date="2013" name="Antonie Van Leeuwenhoek">
        <title>Dongia rigui sp. nov., isolated from freshwater of a large wetland in Korea.</title>
        <authorList>
            <person name="Baik K.S."/>
            <person name="Hwang Y.M."/>
            <person name="Choi J.S."/>
            <person name="Kwon J."/>
            <person name="Seong C.N."/>
        </authorList>
    </citation>
    <scope>NUCLEOTIDE SEQUENCE [LARGE SCALE GENOMIC DNA]</scope>
    <source>
        <strain evidence="2 3">04SU4-P</strain>
    </source>
</reference>
<sequence length="219" mass="24588">MKRILLPLLLLLVACTSTPKHVGKITLTNQTWGSYQQYAEAIKPNRPGAFAVSVDGRNSYYIWCRELQCMGGPTYKRDALIACERYGTDCVIFAFRGDILVDYEIEKTAKLSQVDTAPAAPVVSAPPPKLRISSALRQDVENFLTNSRNSNKYRYLAVNDAGDKLGVSTRCTIRKYGWKSEGCAGEFVSERRALDTCGKDCRIIYHGTQPIGRFEIEWF</sequence>
<dbReference type="Proteomes" id="UP001271769">
    <property type="component" value="Unassembled WGS sequence"/>
</dbReference>
<accession>A0ABU5DVX9</accession>
<keyword evidence="3" id="KW-1185">Reference proteome</keyword>
<feature type="chain" id="PRO_5045057391" evidence="1">
    <location>
        <begin position="23"/>
        <end position="219"/>
    </location>
</feature>
<proteinExistence type="predicted"/>
<dbReference type="RefSeq" id="WP_320499886.1">
    <property type="nucleotide sequence ID" value="NZ_JAXCLX010000001.1"/>
</dbReference>